<feature type="region of interest" description="Disordered" evidence="2">
    <location>
        <begin position="235"/>
        <end position="267"/>
    </location>
</feature>
<feature type="region of interest" description="Disordered" evidence="2">
    <location>
        <begin position="1"/>
        <end position="21"/>
    </location>
</feature>
<sequence length="350" mass="39175">MASSRRTSRPQDSRHLPVNHTIQSMFDSTLETSRDHGRGLNVIEPPIHNFSIAFLENSDHTFQRHNNQSPIVQYPSAHYSQYTASCSDDSRMTAASSTDIPLLSSLDSSGTTQSTPSVLYEPWYQESFCDDMKIENQSSFSYGQEQLLCDPGLSAPSWADFSNHALSGFEPFVSNPSVSHLTLYLLNGGHVPQGNNNFTNLTSTCSGQATPTSAHAVEPCLSYQSYETERQRVVPSGSTNKASPMHAPLPSGPGKRRGHRRKASDGGISRKYRNLSNRKVLYICTIDGCDHQFSSAKDLDRHQHASLIHEEQCSRKYHCDNMQCSHYGRGYTRKDNFDRHVEMMHSKLIP</sequence>
<organism evidence="4 5">
    <name type="scientific">Truncatella angustata</name>
    <dbReference type="NCBI Taxonomy" id="152316"/>
    <lineage>
        <taxon>Eukaryota</taxon>
        <taxon>Fungi</taxon>
        <taxon>Dikarya</taxon>
        <taxon>Ascomycota</taxon>
        <taxon>Pezizomycotina</taxon>
        <taxon>Sordariomycetes</taxon>
        <taxon>Xylariomycetidae</taxon>
        <taxon>Amphisphaeriales</taxon>
        <taxon>Sporocadaceae</taxon>
        <taxon>Truncatella</taxon>
    </lineage>
</organism>
<dbReference type="SMART" id="SM00355">
    <property type="entry name" value="ZnF_C2H2"/>
    <property type="match status" value="2"/>
</dbReference>
<keyword evidence="1" id="KW-0862">Zinc</keyword>
<dbReference type="PROSITE" id="PS50157">
    <property type="entry name" value="ZINC_FINGER_C2H2_2"/>
    <property type="match status" value="1"/>
</dbReference>
<comment type="caution">
    <text evidence="4">The sequence shown here is derived from an EMBL/GenBank/DDBJ whole genome shotgun (WGS) entry which is preliminary data.</text>
</comment>
<gene>
    <name evidence="4" type="ORF">BKA67DRAFT_26293</name>
</gene>
<accession>A0A9P8UX05</accession>
<evidence type="ECO:0000256" key="1">
    <source>
        <dbReference type="PROSITE-ProRule" id="PRU00042"/>
    </source>
</evidence>
<keyword evidence="1" id="KW-0479">Metal-binding</keyword>
<dbReference type="OrthoDB" id="8922241at2759"/>
<keyword evidence="1" id="KW-0863">Zinc-finger</keyword>
<evidence type="ECO:0000313" key="4">
    <source>
        <dbReference type="EMBL" id="KAH6659730.1"/>
    </source>
</evidence>
<dbReference type="InterPro" id="IPR013087">
    <property type="entry name" value="Znf_C2H2_type"/>
</dbReference>
<dbReference type="AlphaFoldDB" id="A0A9P8UX05"/>
<evidence type="ECO:0000259" key="3">
    <source>
        <dbReference type="PROSITE" id="PS50157"/>
    </source>
</evidence>
<reference evidence="4" key="1">
    <citation type="journal article" date="2021" name="Nat. Commun.">
        <title>Genetic determinants of endophytism in the Arabidopsis root mycobiome.</title>
        <authorList>
            <person name="Mesny F."/>
            <person name="Miyauchi S."/>
            <person name="Thiergart T."/>
            <person name="Pickel B."/>
            <person name="Atanasova L."/>
            <person name="Karlsson M."/>
            <person name="Huettel B."/>
            <person name="Barry K.W."/>
            <person name="Haridas S."/>
            <person name="Chen C."/>
            <person name="Bauer D."/>
            <person name="Andreopoulos W."/>
            <person name="Pangilinan J."/>
            <person name="LaButti K."/>
            <person name="Riley R."/>
            <person name="Lipzen A."/>
            <person name="Clum A."/>
            <person name="Drula E."/>
            <person name="Henrissat B."/>
            <person name="Kohler A."/>
            <person name="Grigoriev I.V."/>
            <person name="Martin F.M."/>
            <person name="Hacquard S."/>
        </authorList>
    </citation>
    <scope>NUCLEOTIDE SEQUENCE</scope>
    <source>
        <strain evidence="4">MPI-SDFR-AT-0073</strain>
    </source>
</reference>
<keyword evidence="5" id="KW-1185">Reference proteome</keyword>
<dbReference type="GO" id="GO:0008270">
    <property type="term" value="F:zinc ion binding"/>
    <property type="evidence" value="ECO:0007669"/>
    <property type="project" value="UniProtKB-KW"/>
</dbReference>
<evidence type="ECO:0000256" key="2">
    <source>
        <dbReference type="SAM" id="MobiDB-lite"/>
    </source>
</evidence>
<feature type="domain" description="C2H2-type" evidence="3">
    <location>
        <begin position="282"/>
        <end position="314"/>
    </location>
</feature>
<evidence type="ECO:0000313" key="5">
    <source>
        <dbReference type="Proteomes" id="UP000758603"/>
    </source>
</evidence>
<dbReference type="EMBL" id="JAGPXC010000001">
    <property type="protein sequence ID" value="KAH6659730.1"/>
    <property type="molecule type" value="Genomic_DNA"/>
</dbReference>
<dbReference type="RefSeq" id="XP_045963861.1">
    <property type="nucleotide sequence ID" value="XM_046095828.1"/>
</dbReference>
<dbReference type="GeneID" id="70124721"/>
<dbReference type="Proteomes" id="UP000758603">
    <property type="component" value="Unassembled WGS sequence"/>
</dbReference>
<name>A0A9P8UX05_9PEZI</name>
<proteinExistence type="predicted"/>
<protein>
    <recommendedName>
        <fullName evidence="3">C2H2-type domain-containing protein</fullName>
    </recommendedName>
</protein>
<dbReference type="Gene3D" id="3.30.160.60">
    <property type="entry name" value="Classic Zinc Finger"/>
    <property type="match status" value="1"/>
</dbReference>